<sequence length="931" mass="104893">MPKNNFVTELVNAFNLRNYYFDDVNTNFTVKGNKIVGLFASDVEVKKYFQEVRKEIIKRHYGTEEVAGEYYNLNYFPFVFDVNSKWKAEGSAIREVELADSTNNEVIRNLKIYFAKEFQRAVEAEVVKNLETSARMMKKKACECLEGSVLEEIDRHSPYLYCISFNDRYCKENRYPPRFFEVFRGMYISAFDLKLEEYGFNDSSIFYEQRDNKLYIKDITNINVVKNVAKHVKGRVALDFRTPGKEDSKVENFKDVLSSLMPKRVRESISAYDYDIFTDKKRIQNGDSFVLIPLIEMDDGQFETLSSRDASKINRVFNNSISDIKGKTANPKYVNCKEPVYAFSNQQIALLLPKIMESPIAYNEISGSFEFAVDLENFKRRSSSRFSSTATSPTHTNSAGSSQPQSPSNSPIHAGPSGLKTPPNQRERNSDSGYDSNSPPKPKDSGSSSSGPGPSTKLSDMEWEPSGSISGLPNGPLDGVQLAQWRSPTGKSQGGALKESPRQGLEEPSMSHRETREELPQRTYISSATIKLVVSDPSSSLQSVGAAQNVRAGTSAWSQPIGFWSPPAPSAEPSLWQPSRPSSWKGANESGSAWTSQPIGFWSSPAPSAEPSLWQPSRSSSWKGANERGTSYKPLTKEEKSLFKALLYAFNLNNYIWECPHTNFIIENGKIASLIDDSVDVEEYLKELRNSTIEEYYRTEEKAKEACDLNEFPFKFLSNCEKNQETTVTLVANISRGALLNLKKLFIQEYEKEVEIEDIDINIIKKAVKSKKNEWVDSQVKKGMARPCEASTTCYPDESKLEHIPIIKDKGGYWLDRDYSTEEVKSFLKERRCAKGTRNATTTFEKIEENKKDDSSSGYSSGFVTDAENISSKAEATTSGYESMDCENTREGSPKRTLELSMGMEELAISTELDATKTEQLCSPIKKPRSN</sequence>
<evidence type="ECO:0000313" key="3">
    <source>
        <dbReference type="Proteomes" id="UP000515744"/>
    </source>
</evidence>
<dbReference type="AlphaFoldDB" id="A0A7G5CAK4"/>
<feature type="compositionally biased region" description="Polar residues" evidence="1">
    <location>
        <begin position="870"/>
        <end position="881"/>
    </location>
</feature>
<feature type="region of interest" description="Disordered" evidence="1">
    <location>
        <begin position="568"/>
        <end position="630"/>
    </location>
</feature>
<feature type="region of interest" description="Disordered" evidence="1">
    <location>
        <begin position="385"/>
        <end position="521"/>
    </location>
</feature>
<evidence type="ECO:0000313" key="2">
    <source>
        <dbReference type="EMBL" id="QMV46238.1"/>
    </source>
</evidence>
<feature type="region of interest" description="Disordered" evidence="1">
    <location>
        <begin position="870"/>
        <end position="898"/>
    </location>
</feature>
<organism evidence="2 3">
    <name type="scientific">Wolbachia pipientis</name>
    <dbReference type="NCBI Taxonomy" id="955"/>
    <lineage>
        <taxon>Bacteria</taxon>
        <taxon>Pseudomonadati</taxon>
        <taxon>Pseudomonadota</taxon>
        <taxon>Alphaproteobacteria</taxon>
        <taxon>Rickettsiales</taxon>
        <taxon>Anaplasmataceae</taxon>
        <taxon>Wolbachieae</taxon>
        <taxon>Wolbachia</taxon>
    </lineage>
</organism>
<feature type="compositionally biased region" description="Polar residues" evidence="1">
    <location>
        <begin position="614"/>
        <end position="623"/>
    </location>
</feature>
<name>A0A7G5CAK4_WOLPI</name>
<proteinExistence type="predicted"/>
<feature type="region of interest" description="Disordered" evidence="1">
    <location>
        <begin position="911"/>
        <end position="931"/>
    </location>
</feature>
<accession>A0A7G5CAK4</accession>
<gene>
    <name evidence="2" type="ORF">HC358_04200</name>
</gene>
<feature type="compositionally biased region" description="Polar residues" evidence="1">
    <location>
        <begin position="589"/>
        <end position="598"/>
    </location>
</feature>
<protein>
    <submittedName>
        <fullName evidence="2">Uncharacterized protein</fullName>
    </submittedName>
</protein>
<feature type="compositionally biased region" description="Low complexity" evidence="1">
    <location>
        <begin position="385"/>
        <end position="394"/>
    </location>
</feature>
<evidence type="ECO:0000256" key="1">
    <source>
        <dbReference type="SAM" id="MobiDB-lite"/>
    </source>
</evidence>
<feature type="compositionally biased region" description="Basic and acidic residues" evidence="1">
    <location>
        <begin position="887"/>
        <end position="898"/>
    </location>
</feature>
<reference evidence="2" key="1">
    <citation type="journal article" date="2020" name="Mol. Biol. Evol.">
        <title>Life and death of selfish genes: comparative genomics reveals the dynamic evolution of cytoplasmic incompatibility.</title>
        <authorList>
            <person name="Martinez J."/>
            <person name="Klasson L."/>
            <person name="Welch J."/>
            <person name="Jiggins F.M."/>
        </authorList>
    </citation>
    <scope>NUCLEOTIDE SEQUENCE [LARGE SCALE GENOMIC DNA]</scope>
    <source>
        <strain evidence="2">WStv</strain>
    </source>
</reference>
<feature type="compositionally biased region" description="Basic and acidic residues" evidence="1">
    <location>
        <begin position="499"/>
        <end position="520"/>
    </location>
</feature>
<feature type="compositionally biased region" description="Low complexity" evidence="1">
    <location>
        <begin position="445"/>
        <end position="458"/>
    </location>
</feature>
<dbReference type="Proteomes" id="UP000515744">
    <property type="component" value="Chromosome"/>
</dbReference>
<dbReference type="EMBL" id="CP050531">
    <property type="protein sequence ID" value="QMV46238.1"/>
    <property type="molecule type" value="Genomic_DNA"/>
</dbReference>
<dbReference type="RefSeq" id="WP_182158648.1">
    <property type="nucleotide sequence ID" value="NZ_CP050531.1"/>
</dbReference>
<feature type="compositionally biased region" description="Low complexity" evidence="1">
    <location>
        <begin position="401"/>
        <end position="411"/>
    </location>
</feature>